<feature type="transmembrane region" description="Helical" evidence="7">
    <location>
        <begin position="295"/>
        <end position="317"/>
    </location>
</feature>
<sequence length="418" mass="46715">MSLVRNSTIYLSSNILNALVPFLLLPILTHNLNPGDYGQIAMFQTLVSGLAALTGLNTIGAANRRFYDVQTQEELSIYNGACIHVLLLSSIILFLVAALFSTQLSDLLNIPSYWIYLAIIVSAGTFIIQLRLAQWQIRERAWSYGFLQVTQSILIFVLTLVLLFLVKQGAVSRINALLFGTLVYVLVSLFTLFKEHLLTITTFNISYIKDALKFGIPLVPHIVGIFFLSAIDRILISGKLGIEEAGVYMLGVQLSLGMVVVFDAINKALVPWLFRILSVNDVVKLRKLVKFSYCYFVLLSFLGILSFWIGPFVVSLFAGPQYQKATSVIGWLCLGQAFNGMYLMVTNYLFYAKKTGRLSIITISCGVFNIVLLLIMMKTNGIIGVAMAFSISMCIRFIATWTLVWQLKLVSWNIFKKA</sequence>
<evidence type="ECO:0000256" key="1">
    <source>
        <dbReference type="ARBA" id="ARBA00004651"/>
    </source>
</evidence>
<feature type="transmembrane region" description="Helical" evidence="7">
    <location>
        <begin position="214"/>
        <end position="236"/>
    </location>
</feature>
<feature type="transmembrane region" description="Helical" evidence="7">
    <location>
        <begin position="7"/>
        <end position="28"/>
    </location>
</feature>
<keyword evidence="3 7" id="KW-0812">Transmembrane</keyword>
<reference evidence="8" key="1">
    <citation type="submission" date="2019-03" db="EMBL/GenBank/DDBJ databases">
        <title>Genetic characterization of the O-antigen and development of a molecular serotyping scheme for Enterobacter cloacae.</title>
        <authorList>
            <person name="Li Y."/>
            <person name="Huang J."/>
            <person name="Wang X."/>
            <person name="Xu C."/>
            <person name="Han T."/>
            <person name="Guo X."/>
        </authorList>
    </citation>
    <scope>NUCLEOTIDE SEQUENCE</scope>
    <source>
        <strain evidence="8">NCTC 11574</strain>
    </source>
</reference>
<feature type="transmembrane region" description="Helical" evidence="7">
    <location>
        <begin position="40"/>
        <end position="60"/>
    </location>
</feature>
<feature type="transmembrane region" description="Helical" evidence="7">
    <location>
        <begin position="382"/>
        <end position="407"/>
    </location>
</feature>
<evidence type="ECO:0000256" key="5">
    <source>
        <dbReference type="ARBA" id="ARBA00023136"/>
    </source>
</evidence>
<keyword evidence="2" id="KW-1003">Cell membrane</keyword>
<evidence type="ECO:0000256" key="3">
    <source>
        <dbReference type="ARBA" id="ARBA00022692"/>
    </source>
</evidence>
<dbReference type="GO" id="GO:0005886">
    <property type="term" value="C:plasma membrane"/>
    <property type="evidence" value="ECO:0007669"/>
    <property type="project" value="UniProtKB-SubCell"/>
</dbReference>
<feature type="transmembrane region" description="Helical" evidence="7">
    <location>
        <begin position="358"/>
        <end position="376"/>
    </location>
</feature>
<dbReference type="EMBL" id="MK595717">
    <property type="protein sequence ID" value="QHR93117.1"/>
    <property type="molecule type" value="Genomic_DNA"/>
</dbReference>
<organism evidence="8">
    <name type="scientific">Enterobacter cloacae</name>
    <dbReference type="NCBI Taxonomy" id="550"/>
    <lineage>
        <taxon>Bacteria</taxon>
        <taxon>Pseudomonadati</taxon>
        <taxon>Pseudomonadota</taxon>
        <taxon>Gammaproteobacteria</taxon>
        <taxon>Enterobacterales</taxon>
        <taxon>Enterobacteriaceae</taxon>
        <taxon>Enterobacter</taxon>
        <taxon>Enterobacter cloacae complex</taxon>
    </lineage>
</organism>
<feature type="transmembrane region" description="Helical" evidence="7">
    <location>
        <begin position="329"/>
        <end position="351"/>
    </location>
</feature>
<comment type="subcellular location">
    <subcellularLocation>
        <location evidence="1">Cell membrane</location>
        <topology evidence="1">Multi-pass membrane protein</topology>
    </subcellularLocation>
</comment>
<feature type="transmembrane region" description="Helical" evidence="7">
    <location>
        <begin position="81"/>
        <end position="101"/>
    </location>
</feature>
<feature type="transmembrane region" description="Helical" evidence="7">
    <location>
        <begin position="144"/>
        <end position="166"/>
    </location>
</feature>
<name>A0A6B9XYD8_ENTCL</name>
<dbReference type="AlphaFoldDB" id="A0A6B9XYD8"/>
<gene>
    <name evidence="8" type="primary">wzx</name>
</gene>
<evidence type="ECO:0000313" key="8">
    <source>
        <dbReference type="EMBL" id="QHR93117.1"/>
    </source>
</evidence>
<dbReference type="PANTHER" id="PTHR30250:SF11">
    <property type="entry name" value="O-ANTIGEN TRANSPORTER-RELATED"/>
    <property type="match status" value="1"/>
</dbReference>
<evidence type="ECO:0000256" key="7">
    <source>
        <dbReference type="SAM" id="Phobius"/>
    </source>
</evidence>
<evidence type="ECO:0000256" key="6">
    <source>
        <dbReference type="ARBA" id="ARBA00049738"/>
    </source>
</evidence>
<protein>
    <recommendedName>
        <fullName evidence="6">Putative O-antigen transporter</fullName>
    </recommendedName>
</protein>
<keyword evidence="5 7" id="KW-0472">Membrane</keyword>
<keyword evidence="4 7" id="KW-1133">Transmembrane helix</keyword>
<dbReference type="InterPro" id="IPR050833">
    <property type="entry name" value="Poly_Biosynth_Transport"/>
</dbReference>
<proteinExistence type="predicted"/>
<evidence type="ECO:0000256" key="4">
    <source>
        <dbReference type="ARBA" id="ARBA00022989"/>
    </source>
</evidence>
<accession>A0A6B9XYD8</accession>
<feature type="transmembrane region" description="Helical" evidence="7">
    <location>
        <begin position="172"/>
        <end position="193"/>
    </location>
</feature>
<feature type="transmembrane region" description="Helical" evidence="7">
    <location>
        <begin position="248"/>
        <end position="274"/>
    </location>
</feature>
<dbReference type="Pfam" id="PF01943">
    <property type="entry name" value="Polysacc_synt"/>
    <property type="match status" value="1"/>
</dbReference>
<dbReference type="PANTHER" id="PTHR30250">
    <property type="entry name" value="PST FAMILY PREDICTED COLANIC ACID TRANSPORTER"/>
    <property type="match status" value="1"/>
</dbReference>
<feature type="transmembrane region" description="Helical" evidence="7">
    <location>
        <begin position="113"/>
        <end position="132"/>
    </location>
</feature>
<dbReference type="InterPro" id="IPR002797">
    <property type="entry name" value="Polysacc_synth"/>
</dbReference>
<evidence type="ECO:0000256" key="2">
    <source>
        <dbReference type="ARBA" id="ARBA00022475"/>
    </source>
</evidence>